<dbReference type="Proteomes" id="UP000619260">
    <property type="component" value="Unassembled WGS sequence"/>
</dbReference>
<dbReference type="AlphaFoldDB" id="A0A8J3YH41"/>
<reference evidence="1" key="1">
    <citation type="submission" date="2021-01" db="EMBL/GenBank/DDBJ databases">
        <title>Whole genome shotgun sequence of Virgisporangium aliadipatigenens NBRC 105644.</title>
        <authorList>
            <person name="Komaki H."/>
            <person name="Tamura T."/>
        </authorList>
    </citation>
    <scope>NUCLEOTIDE SEQUENCE</scope>
    <source>
        <strain evidence="1">NBRC 105644</strain>
    </source>
</reference>
<dbReference type="Pfam" id="PF09234">
    <property type="entry name" value="DUF1963"/>
    <property type="match status" value="1"/>
</dbReference>
<accession>A0A8J3YH41</accession>
<name>A0A8J3YH41_9ACTN</name>
<keyword evidence="2" id="KW-1185">Reference proteome</keyword>
<protein>
    <recommendedName>
        <fullName evidence="3">DUF1963 domain-containing protein</fullName>
    </recommendedName>
</protein>
<dbReference type="InterPro" id="IPR015315">
    <property type="entry name" value="DUF1963"/>
</dbReference>
<dbReference type="Gene3D" id="2.30.320.10">
    <property type="entry name" value="YwqG-like"/>
    <property type="match status" value="1"/>
</dbReference>
<sequence length="237" mass="27039">MQPLVRSRTVLDPVDEAPVARGLVRTRFGGLPVVDSGERWPRCPVCGSDLSFVAQVDNARDALHSRLPVSFFTFWYCWQWHPWDRAERHQWLVRAYTRLSEPRLLASSTAEPFAERFAAPRLERSLPDTVGFALHRPELWDAEPDWDLVDRVALSLTGERAPRPHLRNWGVALGGYPLWANGPDETPPCPDCTRPTELLLQIRPTELTDATWGDLGTLYLFMCRTHPGRTALRMQCT</sequence>
<evidence type="ECO:0008006" key="3">
    <source>
        <dbReference type="Google" id="ProtNLM"/>
    </source>
</evidence>
<dbReference type="EMBL" id="BOPF01000003">
    <property type="protein sequence ID" value="GIJ44137.1"/>
    <property type="molecule type" value="Genomic_DNA"/>
</dbReference>
<comment type="caution">
    <text evidence="1">The sequence shown here is derived from an EMBL/GenBank/DDBJ whole genome shotgun (WGS) entry which is preliminary data.</text>
</comment>
<organism evidence="1 2">
    <name type="scientific">Virgisporangium aliadipatigenens</name>
    <dbReference type="NCBI Taxonomy" id="741659"/>
    <lineage>
        <taxon>Bacteria</taxon>
        <taxon>Bacillati</taxon>
        <taxon>Actinomycetota</taxon>
        <taxon>Actinomycetes</taxon>
        <taxon>Micromonosporales</taxon>
        <taxon>Micromonosporaceae</taxon>
        <taxon>Virgisporangium</taxon>
    </lineage>
</organism>
<evidence type="ECO:0000313" key="2">
    <source>
        <dbReference type="Proteomes" id="UP000619260"/>
    </source>
</evidence>
<dbReference type="InterPro" id="IPR035948">
    <property type="entry name" value="YwqG-like_sf"/>
</dbReference>
<proteinExistence type="predicted"/>
<evidence type="ECO:0000313" key="1">
    <source>
        <dbReference type="EMBL" id="GIJ44137.1"/>
    </source>
</evidence>
<gene>
    <name evidence="1" type="ORF">Val02_10230</name>
</gene>
<dbReference type="SUPFAM" id="SSF103032">
    <property type="entry name" value="Hypothetical protein YwqG"/>
    <property type="match status" value="1"/>
</dbReference>